<dbReference type="PANTHER" id="PTHR43316">
    <property type="entry name" value="HYDROLASE, HALOACID DELAHOGENASE-RELATED"/>
    <property type="match status" value="1"/>
</dbReference>
<dbReference type="Pfam" id="PF00702">
    <property type="entry name" value="Hydrolase"/>
    <property type="match status" value="1"/>
</dbReference>
<reference evidence="2" key="1">
    <citation type="submission" date="2021-01" db="EMBL/GenBank/DDBJ databases">
        <authorList>
            <person name="Zhong Y.L."/>
        </authorList>
    </citation>
    <scope>NUCLEOTIDE SEQUENCE</scope>
    <source>
        <strain evidence="2">KCTC 23302</strain>
    </source>
</reference>
<evidence type="ECO:0000313" key="3">
    <source>
        <dbReference type="Proteomes" id="UP000651057"/>
    </source>
</evidence>
<evidence type="ECO:0000256" key="1">
    <source>
        <dbReference type="ARBA" id="ARBA00022801"/>
    </source>
</evidence>
<keyword evidence="3" id="KW-1185">Reference proteome</keyword>
<dbReference type="SUPFAM" id="SSF56784">
    <property type="entry name" value="HAD-like"/>
    <property type="match status" value="1"/>
</dbReference>
<dbReference type="InterPro" id="IPR023214">
    <property type="entry name" value="HAD_sf"/>
</dbReference>
<proteinExistence type="predicted"/>
<dbReference type="RefSeq" id="WP_201923656.1">
    <property type="nucleotide sequence ID" value="NZ_BAABAX010000012.1"/>
</dbReference>
<dbReference type="SFLD" id="SFLDS00003">
    <property type="entry name" value="Haloacid_Dehalogenase"/>
    <property type="match status" value="1"/>
</dbReference>
<dbReference type="GO" id="GO:0016787">
    <property type="term" value="F:hydrolase activity"/>
    <property type="evidence" value="ECO:0007669"/>
    <property type="project" value="UniProtKB-KW"/>
</dbReference>
<dbReference type="InterPro" id="IPR023198">
    <property type="entry name" value="PGP-like_dom2"/>
</dbReference>
<comment type="caution">
    <text evidence="2">The sequence shown here is derived from an EMBL/GenBank/DDBJ whole genome shotgun (WGS) entry which is preliminary data.</text>
</comment>
<dbReference type="PANTHER" id="PTHR43316:SF8">
    <property type="entry name" value="HAD FAMILY HYDROLASE"/>
    <property type="match status" value="1"/>
</dbReference>
<dbReference type="SFLD" id="SFLDG01129">
    <property type="entry name" value="C1.5:_HAD__Beta-PGM__Phosphata"/>
    <property type="match status" value="1"/>
</dbReference>
<evidence type="ECO:0000313" key="2">
    <source>
        <dbReference type="EMBL" id="MBL0685498.1"/>
    </source>
</evidence>
<dbReference type="AlphaFoldDB" id="A0A937DCD2"/>
<dbReference type="InterPro" id="IPR036412">
    <property type="entry name" value="HAD-like_sf"/>
</dbReference>
<dbReference type="InterPro" id="IPR051540">
    <property type="entry name" value="S-2-haloacid_dehalogenase"/>
</dbReference>
<gene>
    <name evidence="2" type="ORF">JJQ60_18330</name>
</gene>
<keyword evidence="1 2" id="KW-0378">Hydrolase</keyword>
<accession>A0A937DCD2</accession>
<dbReference type="Gene3D" id="1.10.150.240">
    <property type="entry name" value="Putative phosphatase, domain 2"/>
    <property type="match status" value="1"/>
</dbReference>
<name>A0A937DCD2_9FLAO</name>
<protein>
    <submittedName>
        <fullName evidence="2">HAD family hydrolase</fullName>
    </submittedName>
</protein>
<sequence length="230" mass="26385">MPLSKIKVIAFDADDTLWVNETIFRKAEEEFCDLLDDYMPKEEANKLLFDVEMQNLPIYGYGIKPFTLSLIEAAIKISNGNMNIDLVQKLIAKGKQMLQEPIELIDGIDDTLKELSKRYRLVMATKGDLLDQERKLINSGLEKYFHHIEIVSDKTEKQYSKLVKHLDIAKEEFLMVGNSLKSDVIPVLNIGAYAFHIPFHTTWAHEVVNGEITHPNFRSFTKASELLEVL</sequence>
<dbReference type="EMBL" id="JAERQJ010000009">
    <property type="protein sequence ID" value="MBL0685498.1"/>
    <property type="molecule type" value="Genomic_DNA"/>
</dbReference>
<dbReference type="Proteomes" id="UP000651057">
    <property type="component" value="Unassembled WGS sequence"/>
</dbReference>
<organism evidence="2 3">
    <name type="scientific">Aquimarina mytili</name>
    <dbReference type="NCBI Taxonomy" id="874423"/>
    <lineage>
        <taxon>Bacteria</taxon>
        <taxon>Pseudomonadati</taxon>
        <taxon>Bacteroidota</taxon>
        <taxon>Flavobacteriia</taxon>
        <taxon>Flavobacteriales</taxon>
        <taxon>Flavobacteriaceae</taxon>
        <taxon>Aquimarina</taxon>
    </lineage>
</organism>
<dbReference type="Gene3D" id="3.40.50.1000">
    <property type="entry name" value="HAD superfamily/HAD-like"/>
    <property type="match status" value="1"/>
</dbReference>